<proteinExistence type="predicted"/>
<organism evidence="2 3">
    <name type="scientific">Saccharothrix algeriensis</name>
    <dbReference type="NCBI Taxonomy" id="173560"/>
    <lineage>
        <taxon>Bacteria</taxon>
        <taxon>Bacillati</taxon>
        <taxon>Actinomycetota</taxon>
        <taxon>Actinomycetes</taxon>
        <taxon>Pseudonocardiales</taxon>
        <taxon>Pseudonocardiaceae</taxon>
        <taxon>Saccharothrix</taxon>
    </lineage>
</organism>
<gene>
    <name evidence="2" type="ORF">JOE68_002722</name>
</gene>
<dbReference type="InterPro" id="IPR023577">
    <property type="entry name" value="CYTH_domain"/>
</dbReference>
<name>A0ABS2S6J9_9PSEU</name>
<protein>
    <submittedName>
        <fullName evidence="2">Adenylate cyclase class 2</fullName>
        <ecNumber evidence="2">4.6.1.1</ecNumber>
    </submittedName>
</protein>
<comment type="caution">
    <text evidence="2">The sequence shown here is derived from an EMBL/GenBank/DDBJ whole genome shotgun (WGS) entry which is preliminary data.</text>
</comment>
<accession>A0ABS2S6J9</accession>
<evidence type="ECO:0000313" key="2">
    <source>
        <dbReference type="EMBL" id="MBM7811857.1"/>
    </source>
</evidence>
<dbReference type="SUPFAM" id="SSF55154">
    <property type="entry name" value="CYTH-like phosphatases"/>
    <property type="match status" value="1"/>
</dbReference>
<dbReference type="PROSITE" id="PS51707">
    <property type="entry name" value="CYTH"/>
    <property type="match status" value="1"/>
</dbReference>
<reference evidence="2 3" key="1">
    <citation type="submission" date="2021-01" db="EMBL/GenBank/DDBJ databases">
        <title>Sequencing the genomes of 1000 actinobacteria strains.</title>
        <authorList>
            <person name="Klenk H.-P."/>
        </authorList>
    </citation>
    <scope>NUCLEOTIDE SEQUENCE [LARGE SCALE GENOMIC DNA]</scope>
    <source>
        <strain evidence="2 3">DSM 44581</strain>
    </source>
</reference>
<dbReference type="EC" id="4.6.1.1" evidence="2"/>
<feature type="domain" description="CYTH" evidence="1">
    <location>
        <begin position="8"/>
        <end position="182"/>
    </location>
</feature>
<dbReference type="Proteomes" id="UP001195724">
    <property type="component" value="Unassembled WGS sequence"/>
</dbReference>
<dbReference type="EMBL" id="JAFBCL010000001">
    <property type="protein sequence ID" value="MBM7811857.1"/>
    <property type="molecule type" value="Genomic_DNA"/>
</dbReference>
<evidence type="ECO:0000313" key="3">
    <source>
        <dbReference type="Proteomes" id="UP001195724"/>
    </source>
</evidence>
<dbReference type="GO" id="GO:0004016">
    <property type="term" value="F:adenylate cyclase activity"/>
    <property type="evidence" value="ECO:0007669"/>
    <property type="project" value="UniProtKB-EC"/>
</dbReference>
<dbReference type="RefSeq" id="WP_307819662.1">
    <property type="nucleotide sequence ID" value="NZ_JAFBCL010000001.1"/>
</dbReference>
<dbReference type="InterPro" id="IPR033469">
    <property type="entry name" value="CYTH-like_dom_sf"/>
</dbReference>
<evidence type="ECO:0000259" key="1">
    <source>
        <dbReference type="PROSITE" id="PS51707"/>
    </source>
</evidence>
<keyword evidence="2" id="KW-0456">Lyase</keyword>
<keyword evidence="3" id="KW-1185">Reference proteome</keyword>
<dbReference type="Pfam" id="PF01928">
    <property type="entry name" value="CYTH"/>
    <property type="match status" value="1"/>
</dbReference>
<dbReference type="Gene3D" id="2.40.320.10">
    <property type="entry name" value="Hypothetical Protein Pfu-838710-001"/>
    <property type="match status" value="1"/>
</dbReference>
<sequence length="182" mass="20410">MPIEHTAPIEFEGKILDVDPAEMERLILDKGGQKLGERFMRRYVYDITPGDQSKWIRLRDTGDEVTLTVKQITSDAIDGTHETEVTVSDFDTTNALLGVLGFTAKSYQETKRTSFVLDGAQVEIDTWPRIPTYVEIEAGSKDEVVRVAGLLGYAEEELTGENTIKVYALYGIDLNTISDLRF</sequence>